<feature type="region of interest" description="Disordered" evidence="1">
    <location>
        <begin position="1"/>
        <end position="40"/>
    </location>
</feature>
<dbReference type="GeneID" id="83206593"/>
<reference evidence="2" key="1">
    <citation type="submission" date="2022-11" db="EMBL/GenBank/DDBJ databases">
        <authorList>
            <person name="Petersen C."/>
        </authorList>
    </citation>
    <scope>NUCLEOTIDE SEQUENCE</scope>
    <source>
        <strain evidence="2">IBT 19713</strain>
    </source>
</reference>
<accession>A0A9W9NBT9</accession>
<protein>
    <submittedName>
        <fullName evidence="2">Uncharacterized protein</fullName>
    </submittedName>
</protein>
<evidence type="ECO:0000313" key="2">
    <source>
        <dbReference type="EMBL" id="KAJ5216986.1"/>
    </source>
</evidence>
<comment type="caution">
    <text evidence="2">The sequence shown here is derived from an EMBL/GenBank/DDBJ whole genome shotgun (WGS) entry which is preliminary data.</text>
</comment>
<sequence length="243" mass="27323">MAGEEDTERSATEQEVRSLSAPAVQDKVRGKGPINTPSRPTYDLEENELIAVVNCRIRIRKQFQVAFTKEGHLRQRFVALLDRKDGRGEPLFAQEVINANCPKREVRRIASQNPLLFTASGRLRSRASKKLTDKHEQGKFAKYGVTEVKKIHEAVKTQFFTHGVLMNSGPKVVDLRKTEAVGLDGENGMDMGGKSPKRRFNKLILGFVYQPLVLVPVPVEIPVDRKKSKSPPKDSLARLHMIE</sequence>
<dbReference type="RefSeq" id="XP_058325857.1">
    <property type="nucleotide sequence ID" value="XM_058479289.1"/>
</dbReference>
<dbReference type="AlphaFoldDB" id="A0A9W9NBT9"/>
<evidence type="ECO:0000313" key="3">
    <source>
        <dbReference type="Proteomes" id="UP001150941"/>
    </source>
</evidence>
<organism evidence="2 3">
    <name type="scientific">Penicillium chermesinum</name>
    <dbReference type="NCBI Taxonomy" id="63820"/>
    <lineage>
        <taxon>Eukaryota</taxon>
        <taxon>Fungi</taxon>
        <taxon>Dikarya</taxon>
        <taxon>Ascomycota</taxon>
        <taxon>Pezizomycotina</taxon>
        <taxon>Eurotiomycetes</taxon>
        <taxon>Eurotiomycetidae</taxon>
        <taxon>Eurotiales</taxon>
        <taxon>Aspergillaceae</taxon>
        <taxon>Penicillium</taxon>
    </lineage>
</organism>
<feature type="region of interest" description="Disordered" evidence="1">
    <location>
        <begin position="224"/>
        <end position="243"/>
    </location>
</feature>
<gene>
    <name evidence="2" type="ORF">N7468_009994</name>
</gene>
<dbReference type="Proteomes" id="UP001150941">
    <property type="component" value="Unassembled WGS sequence"/>
</dbReference>
<dbReference type="EMBL" id="JAPQKS010000008">
    <property type="protein sequence ID" value="KAJ5216986.1"/>
    <property type="molecule type" value="Genomic_DNA"/>
</dbReference>
<proteinExistence type="predicted"/>
<keyword evidence="3" id="KW-1185">Reference proteome</keyword>
<name>A0A9W9NBT9_9EURO</name>
<feature type="compositionally biased region" description="Basic and acidic residues" evidence="1">
    <location>
        <begin position="231"/>
        <end position="243"/>
    </location>
</feature>
<evidence type="ECO:0000256" key="1">
    <source>
        <dbReference type="SAM" id="MobiDB-lite"/>
    </source>
</evidence>
<reference evidence="2" key="2">
    <citation type="journal article" date="2023" name="IMA Fungus">
        <title>Comparative genomic study of the Penicillium genus elucidates a diverse pangenome and 15 lateral gene transfer events.</title>
        <authorList>
            <person name="Petersen C."/>
            <person name="Sorensen T."/>
            <person name="Nielsen M.R."/>
            <person name="Sondergaard T.E."/>
            <person name="Sorensen J.L."/>
            <person name="Fitzpatrick D.A."/>
            <person name="Frisvad J.C."/>
            <person name="Nielsen K.L."/>
        </authorList>
    </citation>
    <scope>NUCLEOTIDE SEQUENCE</scope>
    <source>
        <strain evidence="2">IBT 19713</strain>
    </source>
</reference>